<protein>
    <submittedName>
        <fullName evidence="1">Uncharacterized protein</fullName>
    </submittedName>
</protein>
<gene>
    <name evidence="1" type="ORF">E5988_16265</name>
</gene>
<evidence type="ECO:0000313" key="1">
    <source>
        <dbReference type="EMBL" id="THG37101.1"/>
    </source>
</evidence>
<dbReference type="Proteomes" id="UP000308038">
    <property type="component" value="Unassembled WGS sequence"/>
</dbReference>
<reference evidence="1 2" key="1">
    <citation type="submission" date="2019-04" db="EMBL/GenBank/DDBJ databases">
        <title>Microbes associate with the intestines of laboratory mice.</title>
        <authorList>
            <person name="Navarre W."/>
            <person name="Wong E."/>
            <person name="Huang K.C."/>
            <person name="Tropini C."/>
            <person name="Ng K."/>
            <person name="Yu B."/>
        </authorList>
    </citation>
    <scope>NUCLEOTIDE SEQUENCE [LARGE SCALE GENOMIC DNA]</scope>
    <source>
        <strain evidence="1 2">NM83_B4-11</strain>
    </source>
</reference>
<evidence type="ECO:0000313" key="2">
    <source>
        <dbReference type="Proteomes" id="UP000308038"/>
    </source>
</evidence>
<sequence length="167" mass="18990">MSSVSQVIEAFELLYTGLRDPSFRKSLPLDKWSEKQLLPLVRTFLLGYFGPKARPEFGTVLPGALSGYGRVDFVIYGVAVEFAVRRPWCPRSDLMPRVNQTEVLKLMKHDGRAVLVLFDFARDGLEDHHLKKYRELPSLGRGNHARSPFSVAYFGLRGDPVRLNVRV</sequence>
<proteinExistence type="predicted"/>
<dbReference type="EMBL" id="SSTI01000022">
    <property type="protein sequence ID" value="THG37101.1"/>
    <property type="molecule type" value="Genomic_DNA"/>
</dbReference>
<name>A0ABY2QE07_9SPHN</name>
<organism evidence="1 2">
    <name type="scientific">Sphingomonas olei</name>
    <dbReference type="NCBI Taxonomy" id="1886787"/>
    <lineage>
        <taxon>Bacteria</taxon>
        <taxon>Pseudomonadati</taxon>
        <taxon>Pseudomonadota</taxon>
        <taxon>Alphaproteobacteria</taxon>
        <taxon>Sphingomonadales</taxon>
        <taxon>Sphingomonadaceae</taxon>
        <taxon>Sphingomonas</taxon>
    </lineage>
</organism>
<keyword evidence="2" id="KW-1185">Reference proteome</keyword>
<comment type="caution">
    <text evidence="1">The sequence shown here is derived from an EMBL/GenBank/DDBJ whole genome shotgun (WGS) entry which is preliminary data.</text>
</comment>
<accession>A0ABY2QE07</accession>
<dbReference type="RefSeq" id="WP_136452383.1">
    <property type="nucleotide sequence ID" value="NZ_SSTI01000022.1"/>
</dbReference>